<keyword evidence="2" id="KW-1185">Reference proteome</keyword>
<organism evidence="1 2">
    <name type="scientific">Paenibacillus polysaccharolyticus</name>
    <dbReference type="NCBI Taxonomy" id="582692"/>
    <lineage>
        <taxon>Bacteria</taxon>
        <taxon>Bacillati</taxon>
        <taxon>Bacillota</taxon>
        <taxon>Bacilli</taxon>
        <taxon>Bacillales</taxon>
        <taxon>Paenibacillaceae</taxon>
        <taxon>Paenibacillus</taxon>
    </lineage>
</organism>
<reference evidence="2" key="1">
    <citation type="submission" date="2016-10" db="EMBL/GenBank/DDBJ databases">
        <authorList>
            <person name="Varghese N."/>
            <person name="Submissions S."/>
        </authorList>
    </citation>
    <scope>NUCLEOTIDE SEQUENCE [LARGE SCALE GENOMIC DNA]</scope>
    <source>
        <strain evidence="2">BL9</strain>
    </source>
</reference>
<evidence type="ECO:0000313" key="1">
    <source>
        <dbReference type="EMBL" id="SCY93602.1"/>
    </source>
</evidence>
<gene>
    <name evidence="1" type="ORF">SAMN05720606_112185</name>
</gene>
<sequence>MNMFNKIKFYESNENGAIHTLVSFIDIEVEEYSIQDIVNFLTHSLVGDKLELTDHFIIKESEFEVVILNETNEMFVKNPENYRAKVEIESLIYLMNEKMLYGLSKVKSTMKIK</sequence>
<dbReference type="Proteomes" id="UP000198538">
    <property type="component" value="Unassembled WGS sequence"/>
</dbReference>
<protein>
    <submittedName>
        <fullName evidence="1">Uncharacterized protein</fullName>
    </submittedName>
</protein>
<name>A0A1G5JYV3_9BACL</name>
<dbReference type="AlphaFoldDB" id="A0A1G5JYV3"/>
<evidence type="ECO:0000313" key="2">
    <source>
        <dbReference type="Proteomes" id="UP000198538"/>
    </source>
</evidence>
<dbReference type="RefSeq" id="WP_090922637.1">
    <property type="nucleotide sequence ID" value="NZ_FMVM01000012.1"/>
</dbReference>
<accession>A0A1G5JYV3</accession>
<dbReference type="EMBL" id="FMVM01000012">
    <property type="protein sequence ID" value="SCY93602.1"/>
    <property type="molecule type" value="Genomic_DNA"/>
</dbReference>
<proteinExistence type="predicted"/>
<dbReference type="STRING" id="582692.SAMN05720606_112185"/>